<dbReference type="InterPro" id="IPR036388">
    <property type="entry name" value="WH-like_DNA-bd_sf"/>
</dbReference>
<dbReference type="PANTHER" id="PTHR46078">
    <property type="entry name" value="FORKHEAD BOX PROTEIN J2 FAMILY MEMBER"/>
    <property type="match status" value="1"/>
</dbReference>
<keyword evidence="9" id="KW-1185">Reference proteome</keyword>
<dbReference type="InterPro" id="IPR045912">
    <property type="entry name" value="FOXJ2/3-like"/>
</dbReference>
<sequence>MDPNPANTLPSPSPSIKDFQQSCTAPSSPEVSELAGLVTAYQLSPKNELQFSCSAAVMNPASGAAQGNRQFPASIGSVQAHGDNSQRCLISSESHDDSAWTSMQTQPGGDDLEHYTFHSSPINNGYSHRTMSGQSSPRSGNSPSYYPITEGGLSTANFPSREYVPAPKGPINYGYSAAPFPAINSHFSSQGFDGSETNLSMRSVPDPYRNHYNSPPSESVASMADNGQSASPGSSSMMFQTDEDMLSPGPASEPGDDFSGSQFIAHDMSSRIKSEGGSPGCSPNSHKRSGSPITLSVSNVKSQNASATAEEPYAQLIYRAFMSTKPRYAMALQDIYQWFRENTDKGKSDSKGWQNSIRHNLSMNQAFTKIERRSSTGNAAEEAKNKPAQICLSSDSQNDSKKSTKWYLEPWAVSGGVQSTTRYRKGNASRRGGVNSRVLSSTAAADVARQTLTYARAASGRKGGIRRFRPSQDSTGMRLRTMASGTNGLQMQHQYHHGLPTHSFQSLRQQQQQQRQQNLMREMVLNGQYTTNTGYHLPSMTLPPGMDYDFGSSSTSATDPQLIGYPPQQHSHSQYSRATSEPTIDEPVTPEPAAFHTLKGGEAPSHLLPLHRATLSTSSNTSNASNSSSGGSGATNTAAFHHPYGLHHGGNVVGVYDEVAERYGAAAAASWGNGSSAAGGGGGGGGGGGASTGLPLDGLPYGSY</sequence>
<feature type="region of interest" description="Disordered" evidence="6">
    <location>
        <begin position="670"/>
        <end position="694"/>
    </location>
</feature>
<dbReference type="Proteomes" id="UP001301769">
    <property type="component" value="Unassembled WGS sequence"/>
</dbReference>
<dbReference type="InterPro" id="IPR001766">
    <property type="entry name" value="Fork_head_dom"/>
</dbReference>
<dbReference type="InterPro" id="IPR030456">
    <property type="entry name" value="TF_fork_head_CS_2"/>
</dbReference>
<feature type="compositionally biased region" description="Polar residues" evidence="6">
    <location>
        <begin position="211"/>
        <end position="239"/>
    </location>
</feature>
<evidence type="ECO:0000256" key="1">
    <source>
        <dbReference type="ARBA" id="ARBA00023015"/>
    </source>
</evidence>
<dbReference type="GO" id="GO:0005634">
    <property type="term" value="C:nucleus"/>
    <property type="evidence" value="ECO:0007669"/>
    <property type="project" value="UniProtKB-SubCell"/>
</dbReference>
<dbReference type="EMBL" id="MU858329">
    <property type="protein sequence ID" value="KAK4206998.1"/>
    <property type="molecule type" value="Genomic_DNA"/>
</dbReference>
<comment type="subcellular location">
    <subcellularLocation>
        <location evidence="5">Nucleus</location>
    </subcellularLocation>
</comment>
<proteinExistence type="predicted"/>
<feature type="region of interest" description="Disordered" evidence="6">
    <location>
        <begin position="208"/>
        <end position="294"/>
    </location>
</feature>
<feature type="domain" description="Fork-head" evidence="7">
    <location>
        <begin position="308"/>
        <end position="427"/>
    </location>
</feature>
<protein>
    <recommendedName>
        <fullName evidence="7">Fork-head domain-containing protein</fullName>
    </recommendedName>
</protein>
<reference evidence="8" key="2">
    <citation type="submission" date="2023-05" db="EMBL/GenBank/DDBJ databases">
        <authorList>
            <consortium name="Lawrence Berkeley National Laboratory"/>
            <person name="Steindorff A."/>
            <person name="Hensen N."/>
            <person name="Bonometti L."/>
            <person name="Westerberg I."/>
            <person name="Brannstrom I.O."/>
            <person name="Guillou S."/>
            <person name="Cros-Aarteil S."/>
            <person name="Calhoun S."/>
            <person name="Haridas S."/>
            <person name="Kuo A."/>
            <person name="Mondo S."/>
            <person name="Pangilinan J."/>
            <person name="Riley R."/>
            <person name="Labutti K."/>
            <person name="Andreopoulos B."/>
            <person name="Lipzen A."/>
            <person name="Chen C."/>
            <person name="Yanf M."/>
            <person name="Daum C."/>
            <person name="Ng V."/>
            <person name="Clum A."/>
            <person name="Ohm R."/>
            <person name="Martin F."/>
            <person name="Silar P."/>
            <person name="Natvig D."/>
            <person name="Lalanne C."/>
            <person name="Gautier V."/>
            <person name="Ament-Velasquez S.L."/>
            <person name="Kruys A."/>
            <person name="Hutchinson M.I."/>
            <person name="Powell A.J."/>
            <person name="Barry K."/>
            <person name="Miller A.N."/>
            <person name="Grigoriev I.V."/>
            <person name="Debuchy R."/>
            <person name="Gladieux P."/>
            <person name="Thoren M.H."/>
            <person name="Johannesson H."/>
        </authorList>
    </citation>
    <scope>NUCLEOTIDE SEQUENCE</scope>
    <source>
        <strain evidence="8">PSN293</strain>
    </source>
</reference>
<dbReference type="GO" id="GO:0000978">
    <property type="term" value="F:RNA polymerase II cis-regulatory region sequence-specific DNA binding"/>
    <property type="evidence" value="ECO:0007669"/>
    <property type="project" value="TreeGrafter"/>
</dbReference>
<dbReference type="SMART" id="SM00339">
    <property type="entry name" value="FH"/>
    <property type="match status" value="1"/>
</dbReference>
<feature type="region of interest" description="Disordered" evidence="6">
    <location>
        <begin position="93"/>
        <end position="148"/>
    </location>
</feature>
<keyword evidence="4 5" id="KW-0539">Nucleus</keyword>
<comment type="caution">
    <text evidence="8">The sequence shown here is derived from an EMBL/GenBank/DDBJ whole genome shotgun (WGS) entry which is preliminary data.</text>
</comment>
<accession>A0AAN6XUT6</accession>
<reference evidence="8" key="1">
    <citation type="journal article" date="2023" name="Mol. Phylogenet. Evol.">
        <title>Genome-scale phylogeny and comparative genomics of the fungal order Sordariales.</title>
        <authorList>
            <person name="Hensen N."/>
            <person name="Bonometti L."/>
            <person name="Westerberg I."/>
            <person name="Brannstrom I.O."/>
            <person name="Guillou S."/>
            <person name="Cros-Aarteil S."/>
            <person name="Calhoun S."/>
            <person name="Haridas S."/>
            <person name="Kuo A."/>
            <person name="Mondo S."/>
            <person name="Pangilinan J."/>
            <person name="Riley R."/>
            <person name="LaButti K."/>
            <person name="Andreopoulos B."/>
            <person name="Lipzen A."/>
            <person name="Chen C."/>
            <person name="Yan M."/>
            <person name="Daum C."/>
            <person name="Ng V."/>
            <person name="Clum A."/>
            <person name="Steindorff A."/>
            <person name="Ohm R.A."/>
            <person name="Martin F."/>
            <person name="Silar P."/>
            <person name="Natvig D.O."/>
            <person name="Lalanne C."/>
            <person name="Gautier V."/>
            <person name="Ament-Velasquez S.L."/>
            <person name="Kruys A."/>
            <person name="Hutchinson M.I."/>
            <person name="Powell A.J."/>
            <person name="Barry K."/>
            <person name="Miller A.N."/>
            <person name="Grigoriev I.V."/>
            <person name="Debuchy R."/>
            <person name="Gladieux P."/>
            <person name="Hiltunen Thoren M."/>
            <person name="Johannesson H."/>
        </authorList>
    </citation>
    <scope>NUCLEOTIDE SEQUENCE</scope>
    <source>
        <strain evidence="8">PSN293</strain>
    </source>
</reference>
<dbReference type="GO" id="GO:0000981">
    <property type="term" value="F:DNA-binding transcription factor activity, RNA polymerase II-specific"/>
    <property type="evidence" value="ECO:0007669"/>
    <property type="project" value="TreeGrafter"/>
</dbReference>
<dbReference type="InterPro" id="IPR036390">
    <property type="entry name" value="WH_DNA-bd_sf"/>
</dbReference>
<dbReference type="Gene3D" id="1.10.10.10">
    <property type="entry name" value="Winged helix-like DNA-binding domain superfamily/Winged helix DNA-binding domain"/>
    <property type="match status" value="1"/>
</dbReference>
<feature type="compositionally biased region" description="Polar residues" evidence="6">
    <location>
        <begin position="117"/>
        <end position="144"/>
    </location>
</feature>
<keyword evidence="2 5" id="KW-0238">DNA-binding</keyword>
<feature type="DNA-binding region" description="Fork-head" evidence="5">
    <location>
        <begin position="308"/>
        <end position="427"/>
    </location>
</feature>
<organism evidence="8 9">
    <name type="scientific">Rhypophila decipiens</name>
    <dbReference type="NCBI Taxonomy" id="261697"/>
    <lineage>
        <taxon>Eukaryota</taxon>
        <taxon>Fungi</taxon>
        <taxon>Dikarya</taxon>
        <taxon>Ascomycota</taxon>
        <taxon>Pezizomycotina</taxon>
        <taxon>Sordariomycetes</taxon>
        <taxon>Sordariomycetidae</taxon>
        <taxon>Sordariales</taxon>
        <taxon>Naviculisporaceae</taxon>
        <taxon>Rhypophila</taxon>
    </lineage>
</organism>
<dbReference type="AlphaFoldDB" id="A0AAN6XUT6"/>
<evidence type="ECO:0000256" key="4">
    <source>
        <dbReference type="ARBA" id="ARBA00023242"/>
    </source>
</evidence>
<feature type="compositionally biased region" description="Polar residues" evidence="6">
    <location>
        <begin position="18"/>
        <end position="28"/>
    </location>
</feature>
<evidence type="ECO:0000256" key="2">
    <source>
        <dbReference type="ARBA" id="ARBA00023125"/>
    </source>
</evidence>
<dbReference type="Pfam" id="PF00250">
    <property type="entry name" value="Forkhead"/>
    <property type="match status" value="1"/>
</dbReference>
<feature type="compositionally biased region" description="Polar residues" evidence="6">
    <location>
        <begin position="568"/>
        <end position="582"/>
    </location>
</feature>
<keyword evidence="3" id="KW-0804">Transcription</keyword>
<dbReference type="PROSITE" id="PS00658">
    <property type="entry name" value="FORK_HEAD_2"/>
    <property type="match status" value="1"/>
</dbReference>
<dbReference type="PANTHER" id="PTHR46078:SF2">
    <property type="entry name" value="FORK-HEAD DOMAIN-CONTAINING PROTEIN"/>
    <property type="match status" value="1"/>
</dbReference>
<evidence type="ECO:0000256" key="3">
    <source>
        <dbReference type="ARBA" id="ARBA00023163"/>
    </source>
</evidence>
<evidence type="ECO:0000256" key="5">
    <source>
        <dbReference type="PROSITE-ProRule" id="PRU00089"/>
    </source>
</evidence>
<feature type="compositionally biased region" description="Polar residues" evidence="6">
    <location>
        <begin position="1"/>
        <end position="10"/>
    </location>
</feature>
<dbReference type="SUPFAM" id="SSF46785">
    <property type="entry name" value="Winged helix' DNA-binding domain"/>
    <property type="match status" value="1"/>
</dbReference>
<feature type="region of interest" description="Disordered" evidence="6">
    <location>
        <begin position="372"/>
        <end position="401"/>
    </location>
</feature>
<feature type="compositionally biased region" description="Gly residues" evidence="6">
    <location>
        <begin position="677"/>
        <end position="691"/>
    </location>
</feature>
<evidence type="ECO:0000259" key="7">
    <source>
        <dbReference type="PROSITE" id="PS50039"/>
    </source>
</evidence>
<feature type="region of interest" description="Disordered" evidence="6">
    <location>
        <begin position="548"/>
        <end position="604"/>
    </location>
</feature>
<gene>
    <name evidence="8" type="ORF">QBC37DRAFT_104926</name>
</gene>
<evidence type="ECO:0000313" key="8">
    <source>
        <dbReference type="EMBL" id="KAK4206998.1"/>
    </source>
</evidence>
<name>A0AAN6XUT6_9PEZI</name>
<feature type="region of interest" description="Disordered" evidence="6">
    <location>
        <begin position="616"/>
        <end position="636"/>
    </location>
</feature>
<keyword evidence="1" id="KW-0805">Transcription regulation</keyword>
<feature type="region of interest" description="Disordered" evidence="6">
    <location>
        <begin position="1"/>
        <end position="28"/>
    </location>
</feature>
<evidence type="ECO:0000313" key="9">
    <source>
        <dbReference type="Proteomes" id="UP001301769"/>
    </source>
</evidence>
<evidence type="ECO:0000256" key="6">
    <source>
        <dbReference type="SAM" id="MobiDB-lite"/>
    </source>
</evidence>
<dbReference type="PROSITE" id="PS50039">
    <property type="entry name" value="FORK_HEAD_3"/>
    <property type="match status" value="1"/>
</dbReference>